<dbReference type="EMBL" id="CAAALY010034068">
    <property type="protein sequence ID" value="VEL17758.1"/>
    <property type="molecule type" value="Genomic_DNA"/>
</dbReference>
<dbReference type="Proteomes" id="UP000784294">
    <property type="component" value="Unassembled WGS sequence"/>
</dbReference>
<evidence type="ECO:0000313" key="1">
    <source>
        <dbReference type="EMBL" id="VEL17758.1"/>
    </source>
</evidence>
<feature type="non-terminal residue" evidence="1">
    <location>
        <position position="521"/>
    </location>
</feature>
<accession>A0A448WQP9</accession>
<dbReference type="AlphaFoldDB" id="A0A448WQP9"/>
<name>A0A448WQP9_9PLAT</name>
<sequence length="521" mass="56579">ACNHKFFQLVSNFSHFQVTRLAFTHIPLPEAVRLLSESLLGSVAPAFLMQRYLSMDMISSSGSQLSCKPATFHLEPELQTALLATVAGWLLPFLPMSGQTNNISLLSTAPDDSCKQHSYSQNTVLKAACGDRKLNLIESAGLATFTALAYHTGLFACVANALLDEMGRHLLKSGIIFSHHWSSSIANSVTDMTKAHSTDDDKELNSYFPPVCGPAYLSSLQIDPKRRDEMLAPLRCLIPSVSRVLRFIIQQHQETGESYAHLTAPIIYHACLLCFELEPIVLPPSLPLCHQLFDSFGPYQPTDGHFDTKHCPIENAIGNKPCVDLTLNKFPISICEEGEKDKDESDLDSGSAGGLHVLECGADSIEIKMGGGGLSADALNDHYDNEAQKNGTSITISPHQVESAICLSAIGLADRGEHIVRSEHSCQPNFDLTCGAVDPSCDSVGQSIDLRIASASPRFLKPFRQPLSAFLHSKRTPKSLIPISRWHWAVSRICHLNDTLSCSNAATSKTVGSSIVKGDAA</sequence>
<proteinExistence type="predicted"/>
<evidence type="ECO:0000313" key="2">
    <source>
        <dbReference type="Proteomes" id="UP000784294"/>
    </source>
</evidence>
<feature type="non-terminal residue" evidence="1">
    <location>
        <position position="1"/>
    </location>
</feature>
<keyword evidence="2" id="KW-1185">Reference proteome</keyword>
<reference evidence="1" key="1">
    <citation type="submission" date="2018-11" db="EMBL/GenBank/DDBJ databases">
        <authorList>
            <consortium name="Pathogen Informatics"/>
        </authorList>
    </citation>
    <scope>NUCLEOTIDE SEQUENCE</scope>
</reference>
<organism evidence="1 2">
    <name type="scientific">Protopolystoma xenopodis</name>
    <dbReference type="NCBI Taxonomy" id="117903"/>
    <lineage>
        <taxon>Eukaryota</taxon>
        <taxon>Metazoa</taxon>
        <taxon>Spiralia</taxon>
        <taxon>Lophotrochozoa</taxon>
        <taxon>Platyhelminthes</taxon>
        <taxon>Monogenea</taxon>
        <taxon>Polyopisthocotylea</taxon>
        <taxon>Polystomatidea</taxon>
        <taxon>Polystomatidae</taxon>
        <taxon>Protopolystoma</taxon>
    </lineage>
</organism>
<gene>
    <name evidence="1" type="ORF">PXEA_LOCUS11198</name>
</gene>
<protein>
    <submittedName>
        <fullName evidence="1">Uncharacterized protein</fullName>
    </submittedName>
</protein>
<comment type="caution">
    <text evidence="1">The sequence shown here is derived from an EMBL/GenBank/DDBJ whole genome shotgun (WGS) entry which is preliminary data.</text>
</comment>